<comment type="subcellular location">
    <subcellularLocation>
        <location evidence="1">Cell membrane</location>
        <topology evidence="1">Multi-pass membrane protein</topology>
    </subcellularLocation>
</comment>
<sequence length="835" mass="85758">MLRIALRTLRFRKGAFVATFLAMTFGAVLVLACAGLMETGIRGDIPPQRLAAAQYVVTGSQTWALPKENPADPEEDSEAAFLPERVRLSDELVGEVSRVPGVAAAVGEVSVPVLAGQQRVDAYGWGSASLTPVSLVSGEAPATGEVVLGQGAGTTVGERVELVVRGSAETFTVSGLVPEDAVYFADDQVAALAGHAGTVDLIGVHTSPGADQAAVSDAIGKLLPGRNATLLAGEERGLAEFADAEKASENLIVLSAVFGGLATMVMLFVVSTTLGLSIQQRQRELALLRAVGTTPGQLRRMVIGEALFMAVFAAGAGLLLGGLFGEWLFDRLADNGIVPTAMVHSSGWLPMVVASGAVLLGSFFGALIAGRKAAKTRPTEALADAAIQRKWLSWVRVVLAVLAFGGGIALFIVTVAVMTGPIAASTAGPSVMLWAIALALVSPGVTKVLLAVLRWPVRAFAGTAGYLATLSTKTRAVRVAAVVTPIMLATGMATANIYLQTTSVEVANAAFTDNLRADLVLTSATGGIPSGVVDEVRSVPGVRAASEFATSTVFVAKPYDSSLSEDGWPVQGVTGPAAAETTAVTPSSGSLADLTGNTVALPAEHAATLGKAVGDTITVAMGDRAEVPVEIVALYPAKEGFEMLLMPASLVAEHTTEGLPSQIVIRTDDPAAVTAALGSVVAEHPGLSVVDRDALVSGFAKDQELGAWINYLMAGMIIAYTAISVVNSLVMSTGARRREFGLQRLTGSTRGQVLRMMMVEAGMATVIGVALGTLVAGMTLMPFTLVTDGSILPKGPIEVYLSVVGAAALLAFGSTLVSTWAGLRSRPVEAAVAPA</sequence>
<evidence type="ECO:0000256" key="3">
    <source>
        <dbReference type="ARBA" id="ARBA00022692"/>
    </source>
</evidence>
<feature type="transmembrane region" description="Helical" evidence="6">
    <location>
        <begin position="306"/>
        <end position="328"/>
    </location>
</feature>
<feature type="transmembrane region" description="Helical" evidence="6">
    <location>
        <begin position="251"/>
        <end position="276"/>
    </location>
</feature>
<dbReference type="GO" id="GO:0005886">
    <property type="term" value="C:plasma membrane"/>
    <property type="evidence" value="ECO:0007669"/>
    <property type="project" value="UniProtKB-SubCell"/>
</dbReference>
<dbReference type="InterPro" id="IPR003838">
    <property type="entry name" value="ABC3_permease_C"/>
</dbReference>
<feature type="transmembrane region" description="Helical" evidence="6">
    <location>
        <begin position="799"/>
        <end position="823"/>
    </location>
</feature>
<keyword evidence="5 6" id="KW-0472">Membrane</keyword>
<comment type="caution">
    <text evidence="8">The sequence shown here is derived from an EMBL/GenBank/DDBJ whole genome shotgun (WGS) entry which is preliminary data.</text>
</comment>
<accession>A0A7W7Q4L4</accession>
<evidence type="ECO:0000256" key="2">
    <source>
        <dbReference type="ARBA" id="ARBA00022475"/>
    </source>
</evidence>
<dbReference type="Proteomes" id="UP000520767">
    <property type="component" value="Unassembled WGS sequence"/>
</dbReference>
<evidence type="ECO:0000259" key="7">
    <source>
        <dbReference type="Pfam" id="PF02687"/>
    </source>
</evidence>
<evidence type="ECO:0000256" key="5">
    <source>
        <dbReference type="ARBA" id="ARBA00023136"/>
    </source>
</evidence>
<name>A0A7W7Q4L4_9PSEU</name>
<feature type="transmembrane region" description="Helical" evidence="6">
    <location>
        <begin position="476"/>
        <end position="499"/>
    </location>
</feature>
<protein>
    <submittedName>
        <fullName evidence="8">Putative ABC transport system permease protein</fullName>
    </submittedName>
</protein>
<keyword evidence="3 6" id="KW-0812">Transmembrane</keyword>
<feature type="transmembrane region" description="Helical" evidence="6">
    <location>
        <begin position="431"/>
        <end position="455"/>
    </location>
</feature>
<dbReference type="EMBL" id="JACHJQ010000003">
    <property type="protein sequence ID" value="MBB4906864.1"/>
    <property type="molecule type" value="Genomic_DNA"/>
</dbReference>
<keyword evidence="4 6" id="KW-1133">Transmembrane helix</keyword>
<dbReference type="PROSITE" id="PS51257">
    <property type="entry name" value="PROKAR_LIPOPROTEIN"/>
    <property type="match status" value="1"/>
</dbReference>
<organism evidence="8 9">
    <name type="scientific">Actinophytocola algeriensis</name>
    <dbReference type="NCBI Taxonomy" id="1768010"/>
    <lineage>
        <taxon>Bacteria</taxon>
        <taxon>Bacillati</taxon>
        <taxon>Actinomycetota</taxon>
        <taxon>Actinomycetes</taxon>
        <taxon>Pseudonocardiales</taxon>
        <taxon>Pseudonocardiaceae</taxon>
    </lineage>
</organism>
<feature type="domain" description="ABC3 transporter permease C-terminal" evidence="7">
    <location>
        <begin position="712"/>
        <end position="821"/>
    </location>
</feature>
<keyword evidence="2" id="KW-1003">Cell membrane</keyword>
<feature type="domain" description="ABC3 transporter permease C-terminal" evidence="7">
    <location>
        <begin position="257"/>
        <end position="377"/>
    </location>
</feature>
<evidence type="ECO:0000256" key="1">
    <source>
        <dbReference type="ARBA" id="ARBA00004651"/>
    </source>
</evidence>
<feature type="transmembrane region" description="Helical" evidence="6">
    <location>
        <begin position="708"/>
        <end position="732"/>
    </location>
</feature>
<dbReference type="AlphaFoldDB" id="A0A7W7Q4L4"/>
<dbReference type="RefSeq" id="WP_184811014.1">
    <property type="nucleotide sequence ID" value="NZ_JACHJQ010000003.1"/>
</dbReference>
<evidence type="ECO:0000313" key="8">
    <source>
        <dbReference type="EMBL" id="MBB4906864.1"/>
    </source>
</evidence>
<feature type="transmembrane region" description="Helical" evidence="6">
    <location>
        <begin position="753"/>
        <end position="779"/>
    </location>
</feature>
<dbReference type="Pfam" id="PF02687">
    <property type="entry name" value="FtsX"/>
    <property type="match status" value="2"/>
</dbReference>
<feature type="transmembrane region" description="Helical" evidence="6">
    <location>
        <begin position="348"/>
        <end position="370"/>
    </location>
</feature>
<evidence type="ECO:0000256" key="6">
    <source>
        <dbReference type="SAM" id="Phobius"/>
    </source>
</evidence>
<dbReference type="InterPro" id="IPR038766">
    <property type="entry name" value="Membrane_comp_ABC_pdt"/>
</dbReference>
<evidence type="ECO:0000256" key="4">
    <source>
        <dbReference type="ARBA" id="ARBA00022989"/>
    </source>
</evidence>
<evidence type="ECO:0000313" key="9">
    <source>
        <dbReference type="Proteomes" id="UP000520767"/>
    </source>
</evidence>
<proteinExistence type="predicted"/>
<feature type="transmembrane region" description="Helical" evidence="6">
    <location>
        <begin position="391"/>
        <end position="419"/>
    </location>
</feature>
<dbReference type="PANTHER" id="PTHR30287">
    <property type="entry name" value="MEMBRANE COMPONENT OF PREDICTED ABC SUPERFAMILY METABOLITE UPTAKE TRANSPORTER"/>
    <property type="match status" value="1"/>
</dbReference>
<dbReference type="PANTHER" id="PTHR30287:SF1">
    <property type="entry name" value="INNER MEMBRANE PROTEIN"/>
    <property type="match status" value="1"/>
</dbReference>
<reference evidence="8 9" key="1">
    <citation type="submission" date="2020-08" db="EMBL/GenBank/DDBJ databases">
        <title>Genomic Encyclopedia of Type Strains, Phase III (KMG-III): the genomes of soil and plant-associated and newly described type strains.</title>
        <authorList>
            <person name="Whitman W."/>
        </authorList>
    </citation>
    <scope>NUCLEOTIDE SEQUENCE [LARGE SCALE GENOMIC DNA]</scope>
    <source>
        <strain evidence="8 9">CECT 8960</strain>
    </source>
</reference>
<keyword evidence="9" id="KW-1185">Reference proteome</keyword>
<gene>
    <name evidence="8" type="ORF">FHR82_003084</name>
</gene>